<proteinExistence type="predicted"/>
<dbReference type="EMBL" id="SMLB01000001">
    <property type="protein sequence ID" value="TDD72975.1"/>
    <property type="molecule type" value="Genomic_DNA"/>
</dbReference>
<evidence type="ECO:0000256" key="2">
    <source>
        <dbReference type="ARBA" id="ARBA00022525"/>
    </source>
</evidence>
<dbReference type="AlphaFoldDB" id="A0A4R5ALZ6"/>
<accession>A0A4R5ALZ6</accession>
<comment type="caution">
    <text evidence="7">The sequence shown here is derived from an EMBL/GenBank/DDBJ whole genome shotgun (WGS) entry which is preliminary data.</text>
</comment>
<dbReference type="PROSITE" id="PS50847">
    <property type="entry name" value="GRAM_POS_ANCHORING"/>
    <property type="match status" value="1"/>
</dbReference>
<organism evidence="7 8">
    <name type="scientific">Jiangella aurantiaca</name>
    <dbReference type="NCBI Taxonomy" id="2530373"/>
    <lineage>
        <taxon>Bacteria</taxon>
        <taxon>Bacillati</taxon>
        <taxon>Actinomycetota</taxon>
        <taxon>Actinomycetes</taxon>
        <taxon>Jiangellales</taxon>
        <taxon>Jiangellaceae</taxon>
        <taxon>Jiangella</taxon>
    </lineage>
</organism>
<evidence type="ECO:0000256" key="5">
    <source>
        <dbReference type="SAM" id="MobiDB-lite"/>
    </source>
</evidence>
<gene>
    <name evidence="7" type="ORF">E1262_00315</name>
</gene>
<evidence type="ECO:0000256" key="3">
    <source>
        <dbReference type="ARBA" id="ARBA00022729"/>
    </source>
</evidence>
<dbReference type="NCBIfam" id="TIGR01167">
    <property type="entry name" value="LPXTG_anchor"/>
    <property type="match status" value="1"/>
</dbReference>
<dbReference type="Proteomes" id="UP000295217">
    <property type="component" value="Unassembled WGS sequence"/>
</dbReference>
<feature type="domain" description="Gram-positive cocci surface proteins LPxTG" evidence="6">
    <location>
        <begin position="352"/>
        <end position="383"/>
    </location>
</feature>
<keyword evidence="8" id="KW-1185">Reference proteome</keyword>
<evidence type="ECO:0000313" key="8">
    <source>
        <dbReference type="Proteomes" id="UP000295217"/>
    </source>
</evidence>
<protein>
    <submittedName>
        <fullName evidence="7">LPXTG cell wall anchor domain-containing protein</fullName>
    </submittedName>
</protein>
<dbReference type="Pfam" id="PF00746">
    <property type="entry name" value="Gram_pos_anchor"/>
    <property type="match status" value="1"/>
</dbReference>
<feature type="region of interest" description="Disordered" evidence="5">
    <location>
        <begin position="1"/>
        <end position="49"/>
    </location>
</feature>
<keyword evidence="4" id="KW-0572">Peptidoglycan-anchor</keyword>
<keyword evidence="1" id="KW-0134">Cell wall</keyword>
<name>A0A4R5ALZ6_9ACTN</name>
<feature type="region of interest" description="Disordered" evidence="5">
    <location>
        <begin position="327"/>
        <end position="357"/>
    </location>
</feature>
<evidence type="ECO:0000256" key="4">
    <source>
        <dbReference type="ARBA" id="ARBA00023088"/>
    </source>
</evidence>
<feature type="compositionally biased region" description="Low complexity" evidence="5">
    <location>
        <begin position="17"/>
        <end position="30"/>
    </location>
</feature>
<evidence type="ECO:0000259" key="6">
    <source>
        <dbReference type="PROSITE" id="PS50847"/>
    </source>
</evidence>
<keyword evidence="3" id="KW-0732">Signal</keyword>
<dbReference type="InterPro" id="IPR019931">
    <property type="entry name" value="LPXTG_anchor"/>
</dbReference>
<evidence type="ECO:0000256" key="1">
    <source>
        <dbReference type="ARBA" id="ARBA00022512"/>
    </source>
</evidence>
<feature type="compositionally biased region" description="Low complexity" evidence="5">
    <location>
        <begin position="1"/>
        <end position="10"/>
    </location>
</feature>
<dbReference type="RefSeq" id="WP_132101050.1">
    <property type="nucleotide sequence ID" value="NZ_SMLB01000001.1"/>
</dbReference>
<dbReference type="OrthoDB" id="5198075at2"/>
<keyword evidence="2" id="KW-0964">Secreted</keyword>
<evidence type="ECO:0000313" key="7">
    <source>
        <dbReference type="EMBL" id="TDD72975.1"/>
    </source>
</evidence>
<sequence>MIDVTPTESPTAPPSDTPTETPTASPTEEPTAPPAHEPAAEAPAETSDVQEPGEVVLDATMEPQNVFAPPGSVAELEASVTNTGSADMEGGIVDFEVTEVVGDVTIVGIEGLELVDGTERPDEGCALVTPQRVECHTNETLAVGDTVTATFLVQLPGNVTETVVGDATLHVAGDNGGEDTVTSVLEVGPHDGYRFLVVTDPTSAEAAPGEVVDLTTTVANVGGEDVHGAGLDVDVPEGATIVGVDGQELVDGTERPDEGCALVTPRRLECHTEATLVAYDGYYVTTFQVRIDEDAEAGELGVVTARGVGDQGGKLTVDTAETVLTVTAGTGSDDGDDSGTDTGGAADGDDELPDTGTGRLPVLLAGAALLAAGGALLLHTRRP</sequence>
<reference evidence="7 8" key="1">
    <citation type="submission" date="2019-02" db="EMBL/GenBank/DDBJ databases">
        <title>Draft genome sequences of novel Actinobacteria.</title>
        <authorList>
            <person name="Sahin N."/>
            <person name="Ay H."/>
            <person name="Saygin H."/>
        </authorList>
    </citation>
    <scope>NUCLEOTIDE SEQUENCE [LARGE SCALE GENOMIC DNA]</scope>
    <source>
        <strain evidence="7 8">8K307</strain>
    </source>
</reference>